<dbReference type="Proteomes" id="UP000288716">
    <property type="component" value="Unassembled WGS sequence"/>
</dbReference>
<name>A0A443SK60_9ACAR</name>
<dbReference type="PANTHER" id="PTHR32194:SF6">
    <property type="entry name" value="PROTEASOME SUBUNIT BETA"/>
    <property type="match status" value="1"/>
</dbReference>
<evidence type="ECO:0000256" key="1">
    <source>
        <dbReference type="ARBA" id="ARBA00022490"/>
    </source>
</evidence>
<evidence type="ECO:0000256" key="2">
    <source>
        <dbReference type="ARBA" id="ARBA00022942"/>
    </source>
</evidence>
<dbReference type="SUPFAM" id="SSF56235">
    <property type="entry name" value="N-terminal nucleophile aminohydrolases (Ntn hydrolases)"/>
    <property type="match status" value="1"/>
</dbReference>
<protein>
    <recommendedName>
        <fullName evidence="6">Proteasome subunit beta</fullName>
    </recommendedName>
</protein>
<dbReference type="Pfam" id="PF00227">
    <property type="entry name" value="Proteasome"/>
    <property type="match status" value="1"/>
</dbReference>
<accession>A0A443SK60</accession>
<dbReference type="GO" id="GO:0051603">
    <property type="term" value="P:proteolysis involved in protein catabolic process"/>
    <property type="evidence" value="ECO:0007669"/>
    <property type="project" value="InterPro"/>
</dbReference>
<keyword evidence="2 6" id="KW-0647">Proteasome</keyword>
<comment type="caution">
    <text evidence="7">The sequence shown here is derived from an EMBL/GenBank/DDBJ whole genome shotgun (WGS) entry which is preliminary data.</text>
</comment>
<comment type="similarity">
    <text evidence="6">Belongs to the peptidase T1B family.</text>
</comment>
<sequence length="224" mass="24565">MNGPVTQQSPVSTGTSVLGICYKDGVIIAADDLASYGNMARFMDVARVVKINDTTAAGCGGDFADFQHVSKLIEQKQIDEEADDDGFSLTPKALHSWLTRVQYNRRSKFDPFWNTWIVGGIQDGNPYLGYVDLLGLAFEDKAVASGYGAYFARPMLDEAANKSDLTEAEAKEVIKRCMTVLFARDCKAYSKYHMVTVSKQGTTIEGPEEVKPDWSSAATIVGYE</sequence>
<comment type="subunit">
    <text evidence="5">The 26S proteasome consists of a 20S proteasome core and two 19S regulatory subunits. The 20S proteasome core is composed of 28 subunits that are arranged in four stacked rings, resulting in a barrel-shaped structure. The two end rings are each formed by seven alpha subunits, and the two central rings are each formed by seven beta subunits. The catalytic chamber with the active sites is on the inside of the barrel.</text>
</comment>
<keyword evidence="1 6" id="KW-0963">Cytoplasm</keyword>
<dbReference type="InterPro" id="IPR016295">
    <property type="entry name" value="Proteasome_beta4"/>
</dbReference>
<dbReference type="OrthoDB" id="7854943at2759"/>
<dbReference type="GO" id="GO:0005737">
    <property type="term" value="C:cytoplasm"/>
    <property type="evidence" value="ECO:0007669"/>
    <property type="project" value="UniProtKB-SubCell"/>
</dbReference>
<organism evidence="7 8">
    <name type="scientific">Leptotrombidium deliense</name>
    <dbReference type="NCBI Taxonomy" id="299467"/>
    <lineage>
        <taxon>Eukaryota</taxon>
        <taxon>Metazoa</taxon>
        <taxon>Ecdysozoa</taxon>
        <taxon>Arthropoda</taxon>
        <taxon>Chelicerata</taxon>
        <taxon>Arachnida</taxon>
        <taxon>Acari</taxon>
        <taxon>Acariformes</taxon>
        <taxon>Trombidiformes</taxon>
        <taxon>Prostigmata</taxon>
        <taxon>Anystina</taxon>
        <taxon>Parasitengona</taxon>
        <taxon>Trombiculoidea</taxon>
        <taxon>Trombiculidae</taxon>
        <taxon>Leptotrombidium</taxon>
    </lineage>
</organism>
<reference evidence="7 8" key="1">
    <citation type="journal article" date="2018" name="Gigascience">
        <title>Genomes of trombidid mites reveal novel predicted allergens and laterally-transferred genes associated with secondary metabolism.</title>
        <authorList>
            <person name="Dong X."/>
            <person name="Chaisiri K."/>
            <person name="Xia D."/>
            <person name="Armstrong S.D."/>
            <person name="Fang Y."/>
            <person name="Donnelly M.J."/>
            <person name="Kadowaki T."/>
            <person name="McGarry J.W."/>
            <person name="Darby A.C."/>
            <person name="Makepeace B.L."/>
        </authorList>
    </citation>
    <scope>NUCLEOTIDE SEQUENCE [LARGE SCALE GENOMIC DNA]</scope>
    <source>
        <strain evidence="7">UoL-UT</strain>
    </source>
</reference>
<dbReference type="InterPro" id="IPR029055">
    <property type="entry name" value="Ntn_hydrolases_N"/>
</dbReference>
<dbReference type="EMBL" id="NCKV01001728">
    <property type="protein sequence ID" value="RWS27862.1"/>
    <property type="molecule type" value="Genomic_DNA"/>
</dbReference>
<evidence type="ECO:0000256" key="5">
    <source>
        <dbReference type="ARBA" id="ARBA00026071"/>
    </source>
</evidence>
<dbReference type="CDD" id="cd03760">
    <property type="entry name" value="proteasome_beta_type_4"/>
    <property type="match status" value="1"/>
</dbReference>
<evidence type="ECO:0000256" key="6">
    <source>
        <dbReference type="PIRNR" id="PIRNR001213"/>
    </source>
</evidence>
<dbReference type="STRING" id="299467.A0A443SK60"/>
<comment type="subcellular location">
    <subcellularLocation>
        <location evidence="6">Cytoplasm</location>
    </subcellularLocation>
    <subcellularLocation>
        <location evidence="6">Nucleus</location>
    </subcellularLocation>
</comment>
<dbReference type="GO" id="GO:0005634">
    <property type="term" value="C:nucleus"/>
    <property type="evidence" value="ECO:0007669"/>
    <property type="project" value="UniProtKB-SubCell"/>
</dbReference>
<dbReference type="VEuPathDB" id="VectorBase:LDEU004178"/>
<dbReference type="AlphaFoldDB" id="A0A443SK60"/>
<keyword evidence="3 6" id="KW-0539">Nucleus</keyword>
<dbReference type="PIRSF" id="PIRSF001213">
    <property type="entry name" value="Psome_endopept_beta"/>
    <property type="match status" value="1"/>
</dbReference>
<evidence type="ECO:0000313" key="8">
    <source>
        <dbReference type="Proteomes" id="UP000288716"/>
    </source>
</evidence>
<evidence type="ECO:0000256" key="4">
    <source>
        <dbReference type="ARBA" id="ARBA00024953"/>
    </source>
</evidence>
<evidence type="ECO:0000313" key="7">
    <source>
        <dbReference type="EMBL" id="RWS27862.1"/>
    </source>
</evidence>
<comment type="function">
    <text evidence="4">Non-catalytic component of the proteasome, a multicatalytic proteinase complex which is characterized by its ability to cleave peptides with Arg, Phe, Tyr, Leu, and Glu adjacent to the leaving group at neutral or slightly basic pH. The proteasome has an ATP-dependent proteolytic activity.</text>
</comment>
<dbReference type="PANTHER" id="PTHR32194">
    <property type="entry name" value="METALLOPROTEASE TLDD"/>
    <property type="match status" value="1"/>
</dbReference>
<keyword evidence="8" id="KW-1185">Reference proteome</keyword>
<dbReference type="GO" id="GO:0019774">
    <property type="term" value="C:proteasome core complex, beta-subunit complex"/>
    <property type="evidence" value="ECO:0007669"/>
    <property type="project" value="UniProtKB-UniRule"/>
</dbReference>
<dbReference type="PROSITE" id="PS00854">
    <property type="entry name" value="PROTEASOME_BETA_1"/>
    <property type="match status" value="1"/>
</dbReference>
<gene>
    <name evidence="7" type="ORF">B4U80_03953</name>
</gene>
<dbReference type="PROSITE" id="PS51476">
    <property type="entry name" value="PROTEASOME_BETA_2"/>
    <property type="match status" value="1"/>
</dbReference>
<dbReference type="InterPro" id="IPR001353">
    <property type="entry name" value="Proteasome_sua/b"/>
</dbReference>
<proteinExistence type="inferred from homology"/>
<dbReference type="Gene3D" id="3.60.20.10">
    <property type="entry name" value="Glutamine Phosphoribosylpyrophosphate, subunit 1, domain 1"/>
    <property type="match status" value="1"/>
</dbReference>
<evidence type="ECO:0000256" key="3">
    <source>
        <dbReference type="ARBA" id="ARBA00023242"/>
    </source>
</evidence>
<dbReference type="InterPro" id="IPR023333">
    <property type="entry name" value="Proteasome_suB-type"/>
</dbReference>
<dbReference type="InterPro" id="IPR016050">
    <property type="entry name" value="Proteasome_bsu_CS"/>
</dbReference>